<feature type="non-terminal residue" evidence="1">
    <location>
        <position position="1"/>
    </location>
</feature>
<dbReference type="Proteomes" id="UP000789396">
    <property type="component" value="Unassembled WGS sequence"/>
</dbReference>
<sequence>EVKKVGTVTEESEVNEEDEVNKVGIVTEERKVNEVRQNEWNEQSEEKKIKISETMLK</sequence>
<dbReference type="AlphaFoldDB" id="A0A9N9JMX2"/>
<reference evidence="1" key="1">
    <citation type="submission" date="2021-06" db="EMBL/GenBank/DDBJ databases">
        <authorList>
            <person name="Kallberg Y."/>
            <person name="Tangrot J."/>
            <person name="Rosling A."/>
        </authorList>
    </citation>
    <scope>NUCLEOTIDE SEQUENCE</scope>
    <source>
        <strain evidence="1">IN212</strain>
    </source>
</reference>
<name>A0A9N9JMX2_9GLOM</name>
<protein>
    <submittedName>
        <fullName evidence="1">8055_t:CDS:1</fullName>
    </submittedName>
</protein>
<keyword evidence="2" id="KW-1185">Reference proteome</keyword>
<gene>
    <name evidence="1" type="ORF">RFULGI_LOCUS16118</name>
</gene>
<accession>A0A9N9JMX2</accession>
<evidence type="ECO:0000313" key="2">
    <source>
        <dbReference type="Proteomes" id="UP000789396"/>
    </source>
</evidence>
<comment type="caution">
    <text evidence="1">The sequence shown here is derived from an EMBL/GenBank/DDBJ whole genome shotgun (WGS) entry which is preliminary data.</text>
</comment>
<dbReference type="EMBL" id="CAJVPZ010055464">
    <property type="protein sequence ID" value="CAG8784547.1"/>
    <property type="molecule type" value="Genomic_DNA"/>
</dbReference>
<organism evidence="1 2">
    <name type="scientific">Racocetra fulgida</name>
    <dbReference type="NCBI Taxonomy" id="60492"/>
    <lineage>
        <taxon>Eukaryota</taxon>
        <taxon>Fungi</taxon>
        <taxon>Fungi incertae sedis</taxon>
        <taxon>Mucoromycota</taxon>
        <taxon>Glomeromycotina</taxon>
        <taxon>Glomeromycetes</taxon>
        <taxon>Diversisporales</taxon>
        <taxon>Gigasporaceae</taxon>
        <taxon>Racocetra</taxon>
    </lineage>
</organism>
<evidence type="ECO:0000313" key="1">
    <source>
        <dbReference type="EMBL" id="CAG8784547.1"/>
    </source>
</evidence>
<proteinExistence type="predicted"/>
<feature type="non-terminal residue" evidence="1">
    <location>
        <position position="57"/>
    </location>
</feature>